<dbReference type="EMBL" id="LSTQ01000011">
    <property type="protein sequence ID" value="OAH29809.1"/>
    <property type="molecule type" value="Genomic_DNA"/>
</dbReference>
<feature type="compositionally biased region" description="Polar residues" evidence="1">
    <location>
        <begin position="30"/>
        <end position="43"/>
    </location>
</feature>
<feature type="compositionally biased region" description="Low complexity" evidence="1">
    <location>
        <begin position="8"/>
        <end position="22"/>
    </location>
</feature>
<proteinExistence type="predicted"/>
<evidence type="ECO:0000313" key="3">
    <source>
        <dbReference type="Proteomes" id="UP000076947"/>
    </source>
</evidence>
<reference evidence="3" key="1">
    <citation type="submission" date="2016-02" db="EMBL/GenBank/DDBJ databases">
        <authorList>
            <person name="Kaur G."/>
            <person name="Nair G.R."/>
            <person name="Mayilraj S."/>
        </authorList>
    </citation>
    <scope>NUCLEOTIDE SEQUENCE [LARGE SCALE GENOMIC DNA]</scope>
    <source>
        <strain evidence="3">GA-15</strain>
    </source>
</reference>
<evidence type="ECO:0000313" key="2">
    <source>
        <dbReference type="EMBL" id="OAH29809.1"/>
    </source>
</evidence>
<organism evidence="2 3">
    <name type="scientific">Corynebacterium stationis</name>
    <dbReference type="NCBI Taxonomy" id="1705"/>
    <lineage>
        <taxon>Bacteria</taxon>
        <taxon>Bacillati</taxon>
        <taxon>Actinomycetota</taxon>
        <taxon>Actinomycetes</taxon>
        <taxon>Mycobacteriales</taxon>
        <taxon>Corynebacteriaceae</taxon>
        <taxon>Corynebacterium</taxon>
    </lineage>
</organism>
<dbReference type="RefSeq" id="WP_066839379.1">
    <property type="nucleotide sequence ID" value="NZ_LSTQ01000011.1"/>
</dbReference>
<evidence type="ECO:0000256" key="1">
    <source>
        <dbReference type="SAM" id="MobiDB-lite"/>
    </source>
</evidence>
<dbReference type="AlphaFoldDB" id="A0A177ILQ8"/>
<sequence>MTNETNTSAAARRIAGRISARSKNQEHPQDTTTAAKQRQTSVAHTDIPDSKNRLLGTTARRSTADFTQIGTVKATSVIVPQDIYETMKAIKQEQGIAPARQMLDALRLDKDGGDLNPGDTPPRRGRGSGNGGHSVQIRVPAEEYLNIKELSYKKNLPMSQLFLSAWKRKYKWKPAKKD</sequence>
<feature type="region of interest" description="Disordered" evidence="1">
    <location>
        <begin position="1"/>
        <end position="53"/>
    </location>
</feature>
<accession>A0A177ILQ8</accession>
<name>A0A177ILQ8_9CORY</name>
<feature type="region of interest" description="Disordered" evidence="1">
    <location>
        <begin position="109"/>
        <end position="135"/>
    </location>
</feature>
<protein>
    <submittedName>
        <fullName evidence="2">Uncharacterized protein</fullName>
    </submittedName>
</protein>
<comment type="caution">
    <text evidence="2">The sequence shown here is derived from an EMBL/GenBank/DDBJ whole genome shotgun (WGS) entry which is preliminary data.</text>
</comment>
<keyword evidence="3" id="KW-1185">Reference proteome</keyword>
<gene>
    <name evidence="2" type="ORF">AYJ05_11665</name>
</gene>
<dbReference type="Proteomes" id="UP000076947">
    <property type="component" value="Unassembled WGS sequence"/>
</dbReference>